<proteinExistence type="predicted"/>
<evidence type="ECO:0000313" key="1">
    <source>
        <dbReference type="Proteomes" id="UP000095280"/>
    </source>
</evidence>
<organism evidence="1 2">
    <name type="scientific">Macrostomum lignano</name>
    <dbReference type="NCBI Taxonomy" id="282301"/>
    <lineage>
        <taxon>Eukaryota</taxon>
        <taxon>Metazoa</taxon>
        <taxon>Spiralia</taxon>
        <taxon>Lophotrochozoa</taxon>
        <taxon>Platyhelminthes</taxon>
        <taxon>Rhabditophora</taxon>
        <taxon>Macrostomorpha</taxon>
        <taxon>Macrostomida</taxon>
        <taxon>Macrostomidae</taxon>
        <taxon>Macrostomum</taxon>
    </lineage>
</organism>
<dbReference type="Pfam" id="PF12576">
    <property type="entry name" value="DUF3754"/>
    <property type="match status" value="1"/>
</dbReference>
<dbReference type="PANTHER" id="PTHR16095:SF11">
    <property type="entry name" value="TRANSMEMBRANE PROTEIN 143"/>
    <property type="match status" value="1"/>
</dbReference>
<protein>
    <submittedName>
        <fullName evidence="2">Transmembrane protein 143</fullName>
    </submittedName>
</protein>
<reference evidence="2" key="1">
    <citation type="submission" date="2016-11" db="UniProtKB">
        <authorList>
            <consortium name="WormBaseParasite"/>
        </authorList>
    </citation>
    <scope>IDENTIFICATION</scope>
</reference>
<dbReference type="Proteomes" id="UP000095280">
    <property type="component" value="Unplaced"/>
</dbReference>
<sequence>MLKKSLGGVSYRRLFDRVSELPVPLLPGGSWRRLRNVGAALAKLEVGPQEPGPGGFRERHLPLAKASLVRLLCKEAAVSSAGQQAGFQNLAASLDHALVGQFYGTLRELRDLFAPLNPDDDTPTNQMPRRARLDAEFDFLRRLAAVLEAGNFRELGSAQVARALSLHKSRAGVQVGVDLSKYDVLRVWVIGQTEAPKAAATGLLGRARSVLMSGGRRGGAGEPQLYQRLVLAVRLKQSDRLSVKMFKNVDASEIDMLLPEGTLVMSPLDRGIIFSTLSVGTGGALFASYAWKHHLTYIDYWGLVTGVSLLAAFRGTVTYKERKARHLAELAALVYHNCLAGNRPLLALLTDRAEDEAFKSALLAYCMLLAKPDGLTPLQLEQAAQDWAMAACGSAIEFDSDRPVELLTALGLVRVLPPAEQESVAKDSHSEADAPSPTAESRLVAVDIGQALGQLPSRPARSHLLLSDQYGDAFEQDRYALLIDVERRQVGWK</sequence>
<evidence type="ECO:0000313" key="2">
    <source>
        <dbReference type="WBParaSite" id="maker-uti_cns_0001542-snap-gene-0.9-mRNA-1"/>
    </source>
</evidence>
<dbReference type="PANTHER" id="PTHR16095">
    <property type="entry name" value="TRANSMEMBRANE PROTEIN 143 FAMILY MEMBER"/>
    <property type="match status" value="1"/>
</dbReference>
<accession>A0A1I8GE65</accession>
<dbReference type="WBParaSite" id="maker-uti_cns_0001542-snap-gene-0.9-mRNA-1">
    <property type="protein sequence ID" value="maker-uti_cns_0001542-snap-gene-0.9-mRNA-1"/>
    <property type="gene ID" value="maker-uti_cns_0001542-snap-gene-0.9"/>
</dbReference>
<dbReference type="InterPro" id="IPR022227">
    <property type="entry name" value="DUF3754"/>
</dbReference>
<dbReference type="AlphaFoldDB" id="A0A1I8GE65"/>
<keyword evidence="1" id="KW-1185">Reference proteome</keyword>
<name>A0A1I8GE65_9PLAT</name>
<dbReference type="OrthoDB" id="2020015at2759"/>